<keyword evidence="8" id="KW-0539">Nucleus</keyword>
<comment type="subcellular location">
    <subcellularLocation>
        <location evidence="1">Nucleus</location>
    </subcellularLocation>
</comment>
<proteinExistence type="inferred from homology"/>
<evidence type="ECO:0000259" key="10">
    <source>
        <dbReference type="Pfam" id="PF00382"/>
    </source>
</evidence>
<evidence type="ECO:0000313" key="11">
    <source>
        <dbReference type="EMBL" id="JAP93989.1"/>
    </source>
</evidence>
<gene>
    <name evidence="11" type="ORF">TPC1_13518</name>
</gene>
<evidence type="ECO:0000256" key="7">
    <source>
        <dbReference type="ARBA" id="ARBA00023163"/>
    </source>
</evidence>
<keyword evidence="3" id="KW-0479">Metal-binding</keyword>
<dbReference type="GO" id="GO:0000126">
    <property type="term" value="C:transcription factor TFIIIB complex"/>
    <property type="evidence" value="ECO:0007669"/>
    <property type="project" value="TreeGrafter"/>
</dbReference>
<evidence type="ECO:0000256" key="5">
    <source>
        <dbReference type="ARBA" id="ARBA00022833"/>
    </source>
</evidence>
<sequence length="424" mass="48933">QCQHLNKYHDRYKTICADCFLVLEEDNIVNEVQFGENAGGAFMIGEHVDIGTDPSQTKGRQLTISRFSRHVQYIADQLQLSDQIVNRAKKLYQIALSLKLTQARKSNLLAAVLLAIACREQNLPYLLLDFADSQQVQISDLSSCFSKMTRELEIQMPVQQPHIFAERFVDSFEEQAKLGTYDLEGVQCLKEISGEKLNQIKERTLKLTDIIRQLDLHQALKPQLITGAAMYLAIQTTEYTISPAHVSELIFVDVYTLQKFLSQILESQFFQSNTIQEIFLADQIQKCIREVTKKVTDKREKYNVAEEEDKEHLVFENQLIYQLEEQDDTNVDKYFCDEAVKQQRAELYEKLFQNDIDYYVEKRKISHRGVKNRKVAENAQQAVEKILGKDIGAGIGEALNEIQPMQVQEDRQQAQEDQPRALQE</sequence>
<comment type="similarity">
    <text evidence="2">Belongs to the TFIIB family.</text>
</comment>
<feature type="compositionally biased region" description="Basic and acidic residues" evidence="9">
    <location>
        <begin position="408"/>
        <end position="424"/>
    </location>
</feature>
<dbReference type="EMBL" id="GDID01002617">
    <property type="protein sequence ID" value="JAP93989.1"/>
    <property type="molecule type" value="Transcribed_RNA"/>
</dbReference>
<organism evidence="11">
    <name type="scientific">Trepomonas sp. PC1</name>
    <dbReference type="NCBI Taxonomy" id="1076344"/>
    <lineage>
        <taxon>Eukaryota</taxon>
        <taxon>Metamonada</taxon>
        <taxon>Diplomonadida</taxon>
        <taxon>Hexamitidae</taxon>
        <taxon>Hexamitinae</taxon>
        <taxon>Trepomonas</taxon>
    </lineage>
</organism>
<keyword evidence="6" id="KW-0805">Transcription regulation</keyword>
<reference evidence="11" key="1">
    <citation type="submission" date="2015-07" db="EMBL/GenBank/DDBJ databases">
        <title>Adaptation to a free-living lifestyle via gene acquisitions in the diplomonad Trepomonas sp. PC1.</title>
        <authorList>
            <person name="Xu F."/>
            <person name="Jerlstrom-Hultqvist J."/>
            <person name="Kolisko M."/>
            <person name="Simpson A.G.B."/>
            <person name="Roger A.J."/>
            <person name="Svard S.G."/>
            <person name="Andersson J.O."/>
        </authorList>
    </citation>
    <scope>NUCLEOTIDE SEQUENCE</scope>
    <source>
        <strain evidence="11">PC1</strain>
    </source>
</reference>
<dbReference type="Gene3D" id="1.10.472.10">
    <property type="entry name" value="Cyclin-like"/>
    <property type="match status" value="1"/>
</dbReference>
<feature type="non-terminal residue" evidence="11">
    <location>
        <position position="424"/>
    </location>
</feature>
<feature type="region of interest" description="Disordered" evidence="9">
    <location>
        <begin position="402"/>
        <end position="424"/>
    </location>
</feature>
<dbReference type="SUPFAM" id="SSF47954">
    <property type="entry name" value="Cyclin-like"/>
    <property type="match status" value="2"/>
</dbReference>
<dbReference type="PANTHER" id="PTHR11618">
    <property type="entry name" value="TRANSCRIPTION INITIATION FACTOR IIB-RELATED"/>
    <property type="match status" value="1"/>
</dbReference>
<dbReference type="GO" id="GO:0017025">
    <property type="term" value="F:TBP-class protein binding"/>
    <property type="evidence" value="ECO:0007669"/>
    <property type="project" value="InterPro"/>
</dbReference>
<accession>A0A146KFB1</accession>
<dbReference type="GO" id="GO:0000995">
    <property type="term" value="F:RNA polymerase III general transcription initiation factor activity"/>
    <property type="evidence" value="ECO:0007669"/>
    <property type="project" value="TreeGrafter"/>
</dbReference>
<dbReference type="GO" id="GO:0008270">
    <property type="term" value="F:zinc ion binding"/>
    <property type="evidence" value="ECO:0007669"/>
    <property type="project" value="UniProtKB-KW"/>
</dbReference>
<dbReference type="GO" id="GO:0097550">
    <property type="term" value="C:transcription preinitiation complex"/>
    <property type="evidence" value="ECO:0007669"/>
    <property type="project" value="TreeGrafter"/>
</dbReference>
<protein>
    <recommendedName>
        <fullName evidence="10">Transcription factor TFIIB cyclin-like domain-containing protein</fullName>
    </recommendedName>
</protein>
<dbReference type="InterPro" id="IPR013150">
    <property type="entry name" value="TFIIB_cyclin"/>
</dbReference>
<evidence type="ECO:0000256" key="1">
    <source>
        <dbReference type="ARBA" id="ARBA00004123"/>
    </source>
</evidence>
<dbReference type="GO" id="GO:0005634">
    <property type="term" value="C:nucleus"/>
    <property type="evidence" value="ECO:0007669"/>
    <property type="project" value="UniProtKB-SubCell"/>
</dbReference>
<dbReference type="CDD" id="cd00043">
    <property type="entry name" value="CYCLIN_SF"/>
    <property type="match status" value="1"/>
</dbReference>
<feature type="domain" description="Transcription factor TFIIB cyclin-like" evidence="10">
    <location>
        <begin position="66"/>
        <end position="150"/>
    </location>
</feature>
<dbReference type="Pfam" id="PF00382">
    <property type="entry name" value="TFIIB"/>
    <property type="match status" value="1"/>
</dbReference>
<evidence type="ECO:0000256" key="6">
    <source>
        <dbReference type="ARBA" id="ARBA00023015"/>
    </source>
</evidence>
<dbReference type="InterPro" id="IPR000812">
    <property type="entry name" value="TFIIB"/>
</dbReference>
<dbReference type="PANTHER" id="PTHR11618:SF4">
    <property type="entry name" value="TRANSCRIPTION FACTOR IIIB 90 KDA SUBUNIT"/>
    <property type="match status" value="1"/>
</dbReference>
<dbReference type="GO" id="GO:0001006">
    <property type="term" value="F:RNA polymerase III type 3 promoter sequence-specific DNA binding"/>
    <property type="evidence" value="ECO:0007669"/>
    <property type="project" value="TreeGrafter"/>
</dbReference>
<evidence type="ECO:0000256" key="8">
    <source>
        <dbReference type="ARBA" id="ARBA00023242"/>
    </source>
</evidence>
<evidence type="ECO:0000256" key="9">
    <source>
        <dbReference type="SAM" id="MobiDB-lite"/>
    </source>
</evidence>
<dbReference type="InterPro" id="IPR036915">
    <property type="entry name" value="Cyclin-like_sf"/>
</dbReference>
<keyword evidence="5" id="KW-0862">Zinc</keyword>
<evidence type="ECO:0000256" key="2">
    <source>
        <dbReference type="ARBA" id="ARBA00010857"/>
    </source>
</evidence>
<evidence type="ECO:0000256" key="3">
    <source>
        <dbReference type="ARBA" id="ARBA00022723"/>
    </source>
</evidence>
<dbReference type="GO" id="GO:0070897">
    <property type="term" value="P:transcription preinitiation complex assembly"/>
    <property type="evidence" value="ECO:0007669"/>
    <property type="project" value="InterPro"/>
</dbReference>
<dbReference type="AlphaFoldDB" id="A0A146KFB1"/>
<keyword evidence="4" id="KW-0863">Zinc-finger</keyword>
<name>A0A146KFB1_9EUKA</name>
<evidence type="ECO:0000256" key="4">
    <source>
        <dbReference type="ARBA" id="ARBA00022771"/>
    </source>
</evidence>
<feature type="non-terminal residue" evidence="11">
    <location>
        <position position="1"/>
    </location>
</feature>
<keyword evidence="7" id="KW-0804">Transcription</keyword>